<dbReference type="GO" id="GO:0055085">
    <property type="term" value="P:transmembrane transport"/>
    <property type="evidence" value="ECO:0007669"/>
    <property type="project" value="InterPro"/>
</dbReference>
<dbReference type="EMBL" id="AGWA01000007">
    <property type="protein sequence ID" value="ENN91292.1"/>
    <property type="molecule type" value="Genomic_DNA"/>
</dbReference>
<dbReference type="SUPFAM" id="SSF111369">
    <property type="entry name" value="HlyD-like secretion proteins"/>
    <property type="match status" value="2"/>
</dbReference>
<proteinExistence type="predicted"/>
<feature type="transmembrane region" description="Helical" evidence="2">
    <location>
        <begin position="46"/>
        <end position="66"/>
    </location>
</feature>
<evidence type="ECO:0000259" key="3">
    <source>
        <dbReference type="Pfam" id="PF25876"/>
    </source>
</evidence>
<organism evidence="6 7">
    <name type="scientific">Bartonella bovis 91-4</name>
    <dbReference type="NCBI Taxonomy" id="1094491"/>
    <lineage>
        <taxon>Bacteria</taxon>
        <taxon>Pseudomonadati</taxon>
        <taxon>Pseudomonadota</taxon>
        <taxon>Alphaproteobacteria</taxon>
        <taxon>Hyphomicrobiales</taxon>
        <taxon>Bartonellaceae</taxon>
        <taxon>Bartonella</taxon>
    </lineage>
</organism>
<dbReference type="Pfam" id="PF25876">
    <property type="entry name" value="HH_MFP_RND"/>
    <property type="match status" value="1"/>
</dbReference>
<accession>N6VJR4</accession>
<feature type="coiled-coil region" evidence="1">
    <location>
        <begin position="124"/>
        <end position="158"/>
    </location>
</feature>
<dbReference type="InterPro" id="IPR058792">
    <property type="entry name" value="Beta-barrel_RND_2"/>
</dbReference>
<feature type="coiled-coil region" evidence="1">
    <location>
        <begin position="197"/>
        <end position="245"/>
    </location>
</feature>
<gene>
    <name evidence="6" type="primary">vceA</name>
    <name evidence="6" type="ORF">BBbe_09900</name>
</gene>
<sequence>MYRALSHINESIFFILQCSESTKFMSVSEVIFPINMRLKEMKKKKIISALFIVLVLFILWASYKWLTHWRYILSTDDAYVQGDIAAIAPKLNGYIEEIAIKANQAVKKDDILFRLESGDYQISLEQTKARLDTQQKTLARIDAQIIAARSALDDAQAQKTAASAIATNAQLTLQRATELKVDHYVSQSNFDNAKSAYEQAIANVARTDAQIAAAQANIRVLEAQRNEIESETKSLELMRDKAKRDLDSTILRAPFNGIIGNLTAKTGDFVVNGQRLAALVPIHTLYIEANYKETQLKNIYSGQTAYISVDAFKNEVFKGKVLSISPATGAIFSLLPPQNATGNFTKITQRIPVRISIPNDALKNGRIRAGMSVLVKIDTRTRPQDKNPL</sequence>
<name>N6VJR4_9HYPH</name>
<dbReference type="STRING" id="1094491.BBbe_09900"/>
<comment type="caution">
    <text evidence="6">The sequence shown here is derived from an EMBL/GenBank/DDBJ whole genome shotgun (WGS) entry which is preliminary data.</text>
</comment>
<dbReference type="PATRIC" id="fig|1094491.5.peg.1068"/>
<dbReference type="AlphaFoldDB" id="N6VJR4"/>
<keyword evidence="2" id="KW-1133">Transmembrane helix</keyword>
<feature type="domain" description="Multidrug resistance protein MdtA-like barrel-sandwich hybrid" evidence="4">
    <location>
        <begin position="84"/>
        <end position="280"/>
    </location>
</feature>
<dbReference type="Proteomes" id="UP000014038">
    <property type="component" value="Chromosome"/>
</dbReference>
<evidence type="ECO:0000256" key="1">
    <source>
        <dbReference type="SAM" id="Coils"/>
    </source>
</evidence>
<reference evidence="6 7" key="1">
    <citation type="journal article" date="2013" name="PLoS Genet.">
        <title>A gene transfer agent and a dynamic repertoire of secretion systems hold the keys to the explosive radiation of the emerging pathogen Bartonella.</title>
        <authorList>
            <person name="Guy L."/>
            <person name="Nystedt B."/>
            <person name="Toft C."/>
            <person name="Zaremba-Niedzwiedzka K."/>
            <person name="Berglund E.C."/>
            <person name="Granberg F."/>
            <person name="Naslund K."/>
            <person name="Eriksson A.S."/>
            <person name="Andersson S.G."/>
        </authorList>
    </citation>
    <scope>NUCLEOTIDE SEQUENCE [LARGE SCALE GENOMIC DNA]</scope>
    <source>
        <strain evidence="6 7">91-4</strain>
    </source>
</reference>
<keyword evidence="1" id="KW-0175">Coiled coil</keyword>
<evidence type="ECO:0000259" key="4">
    <source>
        <dbReference type="Pfam" id="PF25917"/>
    </source>
</evidence>
<feature type="domain" description="Multidrug resistance protein MdtA-like alpha-helical hairpin" evidence="3">
    <location>
        <begin position="152"/>
        <end position="218"/>
    </location>
</feature>
<dbReference type="Pfam" id="PF25954">
    <property type="entry name" value="Beta-barrel_RND_2"/>
    <property type="match status" value="1"/>
</dbReference>
<dbReference type="Gene3D" id="2.40.30.170">
    <property type="match status" value="1"/>
</dbReference>
<dbReference type="PANTHER" id="PTHR30386">
    <property type="entry name" value="MEMBRANE FUSION SUBUNIT OF EMRAB-TOLC MULTIDRUG EFFLUX PUMP"/>
    <property type="match status" value="1"/>
</dbReference>
<dbReference type="InterPro" id="IPR058624">
    <property type="entry name" value="MdtA-like_HH"/>
</dbReference>
<dbReference type="eggNOG" id="COG1566">
    <property type="taxonomic scope" value="Bacteria"/>
</dbReference>
<keyword evidence="2" id="KW-0812">Transmembrane</keyword>
<dbReference type="Gene3D" id="2.40.50.100">
    <property type="match status" value="1"/>
</dbReference>
<keyword evidence="2" id="KW-0472">Membrane</keyword>
<protein>
    <submittedName>
        <fullName evidence="6">Multidrug resistance protein vceA</fullName>
    </submittedName>
</protein>
<feature type="domain" description="CusB-like beta-barrel" evidence="5">
    <location>
        <begin position="285"/>
        <end position="378"/>
    </location>
</feature>
<dbReference type="Gene3D" id="1.10.287.470">
    <property type="entry name" value="Helix hairpin bin"/>
    <property type="match status" value="1"/>
</dbReference>
<dbReference type="Pfam" id="PF25917">
    <property type="entry name" value="BSH_RND"/>
    <property type="match status" value="1"/>
</dbReference>
<dbReference type="InterPro" id="IPR058625">
    <property type="entry name" value="MdtA-like_BSH"/>
</dbReference>
<evidence type="ECO:0000259" key="5">
    <source>
        <dbReference type="Pfam" id="PF25954"/>
    </source>
</evidence>
<dbReference type="HOGENOM" id="CLU_018816_15_1_5"/>
<dbReference type="PANTHER" id="PTHR30386:SF24">
    <property type="entry name" value="MULTIDRUG RESISTANCE EFFLUX PUMP"/>
    <property type="match status" value="1"/>
</dbReference>
<evidence type="ECO:0000313" key="6">
    <source>
        <dbReference type="EMBL" id="ENN91292.1"/>
    </source>
</evidence>
<keyword evidence="7" id="KW-1185">Reference proteome</keyword>
<dbReference type="InterPro" id="IPR050739">
    <property type="entry name" value="MFP"/>
</dbReference>
<evidence type="ECO:0000256" key="2">
    <source>
        <dbReference type="SAM" id="Phobius"/>
    </source>
</evidence>
<evidence type="ECO:0000313" key="7">
    <source>
        <dbReference type="Proteomes" id="UP000014038"/>
    </source>
</evidence>